<evidence type="ECO:0000313" key="2">
    <source>
        <dbReference type="EMBL" id="CAL1613694.1"/>
    </source>
</evidence>
<gene>
    <name evidence="2" type="ORF">KC01_LOCUS39864</name>
</gene>
<dbReference type="EMBL" id="OZ035830">
    <property type="protein sequence ID" value="CAL1613694.1"/>
    <property type="molecule type" value="Genomic_DNA"/>
</dbReference>
<accession>A0AAV2MJT3</accession>
<feature type="compositionally biased region" description="Low complexity" evidence="1">
    <location>
        <begin position="26"/>
        <end position="40"/>
    </location>
</feature>
<feature type="region of interest" description="Disordered" evidence="1">
    <location>
        <begin position="261"/>
        <end position="298"/>
    </location>
</feature>
<evidence type="ECO:0000256" key="1">
    <source>
        <dbReference type="SAM" id="MobiDB-lite"/>
    </source>
</evidence>
<feature type="compositionally biased region" description="Polar residues" evidence="1">
    <location>
        <begin position="274"/>
        <end position="284"/>
    </location>
</feature>
<feature type="compositionally biased region" description="Polar residues" evidence="1">
    <location>
        <begin position="173"/>
        <end position="191"/>
    </location>
</feature>
<organism evidence="2 3">
    <name type="scientific">Knipowitschia caucasica</name>
    <name type="common">Caucasian dwarf goby</name>
    <name type="synonym">Pomatoschistus caucasicus</name>
    <dbReference type="NCBI Taxonomy" id="637954"/>
    <lineage>
        <taxon>Eukaryota</taxon>
        <taxon>Metazoa</taxon>
        <taxon>Chordata</taxon>
        <taxon>Craniata</taxon>
        <taxon>Vertebrata</taxon>
        <taxon>Euteleostomi</taxon>
        <taxon>Actinopterygii</taxon>
        <taxon>Neopterygii</taxon>
        <taxon>Teleostei</taxon>
        <taxon>Neoteleostei</taxon>
        <taxon>Acanthomorphata</taxon>
        <taxon>Gobiaria</taxon>
        <taxon>Gobiiformes</taxon>
        <taxon>Gobioidei</taxon>
        <taxon>Gobiidae</taxon>
        <taxon>Gobiinae</taxon>
        <taxon>Knipowitschia</taxon>
    </lineage>
</organism>
<proteinExistence type="predicted"/>
<dbReference type="AlphaFoldDB" id="A0AAV2MJT3"/>
<feature type="region of interest" description="Disordered" evidence="1">
    <location>
        <begin position="1"/>
        <end position="53"/>
    </location>
</feature>
<reference evidence="2 3" key="1">
    <citation type="submission" date="2024-04" db="EMBL/GenBank/DDBJ databases">
        <authorList>
            <person name="Waldvogel A.-M."/>
            <person name="Schoenle A."/>
        </authorList>
    </citation>
    <scope>NUCLEOTIDE SEQUENCE [LARGE SCALE GENOMIC DNA]</scope>
</reference>
<feature type="compositionally biased region" description="Pro residues" evidence="1">
    <location>
        <begin position="133"/>
        <end position="143"/>
    </location>
</feature>
<dbReference type="Proteomes" id="UP001497482">
    <property type="component" value="Chromosome 8"/>
</dbReference>
<feature type="compositionally biased region" description="Basic and acidic residues" evidence="1">
    <location>
        <begin position="14"/>
        <end position="25"/>
    </location>
</feature>
<keyword evidence="3" id="KW-1185">Reference proteome</keyword>
<name>A0AAV2MJT3_KNICA</name>
<protein>
    <submittedName>
        <fullName evidence="2">Uncharacterized protein</fullName>
    </submittedName>
</protein>
<feature type="region of interest" description="Disordered" evidence="1">
    <location>
        <begin position="120"/>
        <end position="248"/>
    </location>
</feature>
<feature type="compositionally biased region" description="Pro residues" evidence="1">
    <location>
        <begin position="1"/>
        <end position="13"/>
    </location>
</feature>
<sequence length="298" mass="32261">MPNHTPPHPPRPAPHAERNVPEQRHPLSPGSSTSSCSPQSLTPPPPLVTNRHASQSCPITTTQYIMRVPPLTAVETPPVQTQIDSAGRGTTLCGSHQCHRDQRESHTSNVSLTLFRRSAPPIFPGTARNTPGPNAPNSPPPLTLNPTEAHRNTPPAAAEAPPKTIAVSPSALLPTQTKPGHPSTPNINANKRATPKRREKSARGARRGHRASQHFNRHDTTGHPRSTVTPRPQAPQKVNRASTPHRSVRCRQVAMFEESARVPALPRAGHPGNLRQQLPHSSPLPTARARFRSFANTP</sequence>
<evidence type="ECO:0000313" key="3">
    <source>
        <dbReference type="Proteomes" id="UP001497482"/>
    </source>
</evidence>
<feature type="compositionally biased region" description="Basic residues" evidence="1">
    <location>
        <begin position="193"/>
        <end position="212"/>
    </location>
</feature>